<protein>
    <submittedName>
        <fullName evidence="1">Plasma membrane H+-ATPase, putative</fullName>
    </submittedName>
</protein>
<proteinExistence type="predicted"/>
<dbReference type="EnsemblPlants" id="KEH39754">
    <property type="protein sequence ID" value="KEH39754"/>
    <property type="gene ID" value="MTR_1g009740"/>
</dbReference>
<evidence type="ECO:0000313" key="2">
    <source>
        <dbReference type="EnsemblPlants" id="KEH39754"/>
    </source>
</evidence>
<dbReference type="HOGENOM" id="CLU_2907413_0_0_1"/>
<reference evidence="1 3" key="1">
    <citation type="journal article" date="2011" name="Nature">
        <title>The Medicago genome provides insight into the evolution of rhizobial symbioses.</title>
        <authorList>
            <person name="Young N.D."/>
            <person name="Debelle F."/>
            <person name="Oldroyd G.E."/>
            <person name="Geurts R."/>
            <person name="Cannon S.B."/>
            <person name="Udvardi M.K."/>
            <person name="Benedito V.A."/>
            <person name="Mayer K.F."/>
            <person name="Gouzy J."/>
            <person name="Schoof H."/>
            <person name="Van de Peer Y."/>
            <person name="Proost S."/>
            <person name="Cook D.R."/>
            <person name="Meyers B.C."/>
            <person name="Spannagl M."/>
            <person name="Cheung F."/>
            <person name="De Mita S."/>
            <person name="Krishnakumar V."/>
            <person name="Gundlach H."/>
            <person name="Zhou S."/>
            <person name="Mudge J."/>
            <person name="Bharti A.K."/>
            <person name="Murray J.D."/>
            <person name="Naoumkina M.A."/>
            <person name="Rosen B."/>
            <person name="Silverstein K.A."/>
            <person name="Tang H."/>
            <person name="Rombauts S."/>
            <person name="Zhao P.X."/>
            <person name="Zhou P."/>
            <person name="Barbe V."/>
            <person name="Bardou P."/>
            <person name="Bechner M."/>
            <person name="Bellec A."/>
            <person name="Berger A."/>
            <person name="Berges H."/>
            <person name="Bidwell S."/>
            <person name="Bisseling T."/>
            <person name="Choisne N."/>
            <person name="Couloux A."/>
            <person name="Denny R."/>
            <person name="Deshpande S."/>
            <person name="Dai X."/>
            <person name="Doyle J.J."/>
            <person name="Dudez A.M."/>
            <person name="Farmer A.D."/>
            <person name="Fouteau S."/>
            <person name="Franken C."/>
            <person name="Gibelin C."/>
            <person name="Gish J."/>
            <person name="Goldstein S."/>
            <person name="Gonzalez A.J."/>
            <person name="Green P.J."/>
            <person name="Hallab A."/>
            <person name="Hartog M."/>
            <person name="Hua A."/>
            <person name="Humphray S.J."/>
            <person name="Jeong D.H."/>
            <person name="Jing Y."/>
            <person name="Jocker A."/>
            <person name="Kenton S.M."/>
            <person name="Kim D.J."/>
            <person name="Klee K."/>
            <person name="Lai H."/>
            <person name="Lang C."/>
            <person name="Lin S."/>
            <person name="Macmil S.L."/>
            <person name="Magdelenat G."/>
            <person name="Matthews L."/>
            <person name="McCorrison J."/>
            <person name="Monaghan E.L."/>
            <person name="Mun J.H."/>
            <person name="Najar F.Z."/>
            <person name="Nicholson C."/>
            <person name="Noirot C."/>
            <person name="O'Bleness M."/>
            <person name="Paule C.R."/>
            <person name="Poulain J."/>
            <person name="Prion F."/>
            <person name="Qin B."/>
            <person name="Qu C."/>
            <person name="Retzel E.F."/>
            <person name="Riddle C."/>
            <person name="Sallet E."/>
            <person name="Samain S."/>
            <person name="Samson N."/>
            <person name="Sanders I."/>
            <person name="Saurat O."/>
            <person name="Scarpelli C."/>
            <person name="Schiex T."/>
            <person name="Segurens B."/>
            <person name="Severin A.J."/>
            <person name="Sherrier D.J."/>
            <person name="Shi R."/>
            <person name="Sims S."/>
            <person name="Singer S.R."/>
            <person name="Sinharoy S."/>
            <person name="Sterck L."/>
            <person name="Viollet A."/>
            <person name="Wang B.B."/>
            <person name="Wang K."/>
            <person name="Wang M."/>
            <person name="Wang X."/>
            <person name="Warfsmann J."/>
            <person name="Weissenbach J."/>
            <person name="White D.D."/>
            <person name="White J.D."/>
            <person name="Wiley G.B."/>
            <person name="Wincker P."/>
            <person name="Xing Y."/>
            <person name="Yang L."/>
            <person name="Yao Z."/>
            <person name="Ying F."/>
            <person name="Zhai J."/>
            <person name="Zhou L."/>
            <person name="Zuber A."/>
            <person name="Denarie J."/>
            <person name="Dixon R.A."/>
            <person name="May G.D."/>
            <person name="Schwartz D.C."/>
            <person name="Rogers J."/>
            <person name="Quetier F."/>
            <person name="Town C.D."/>
            <person name="Roe B.A."/>
        </authorList>
    </citation>
    <scope>NUCLEOTIDE SEQUENCE [LARGE SCALE GENOMIC DNA]</scope>
    <source>
        <strain evidence="1">A17</strain>
        <strain evidence="2 3">cv. Jemalong A17</strain>
    </source>
</reference>
<keyword evidence="3" id="KW-1185">Reference proteome</keyword>
<accession>A0A072VCJ3</accession>
<name>A0A072VCJ3_MEDTR</name>
<dbReference type="EMBL" id="CM001217">
    <property type="protein sequence ID" value="KEH39754.1"/>
    <property type="molecule type" value="Genomic_DNA"/>
</dbReference>
<reference evidence="1 3" key="2">
    <citation type="journal article" date="2014" name="BMC Genomics">
        <title>An improved genome release (version Mt4.0) for the model legume Medicago truncatula.</title>
        <authorList>
            <person name="Tang H."/>
            <person name="Krishnakumar V."/>
            <person name="Bidwell S."/>
            <person name="Rosen B."/>
            <person name="Chan A."/>
            <person name="Zhou S."/>
            <person name="Gentzbittel L."/>
            <person name="Childs K.L."/>
            <person name="Yandell M."/>
            <person name="Gundlach H."/>
            <person name="Mayer K.F."/>
            <person name="Schwartz D.C."/>
            <person name="Town C.D."/>
        </authorList>
    </citation>
    <scope>GENOME REANNOTATION</scope>
    <source>
        <strain evidence="1">A17</strain>
        <strain evidence="2 3">cv. Jemalong A17</strain>
    </source>
</reference>
<dbReference type="STRING" id="3880.A0A072VCJ3"/>
<sequence>MTGSSNNLQGWWKDKREAQWETTQGSLHGLQPFTSNLFNENSSYRELSEIAEQDKKHAEVAS</sequence>
<evidence type="ECO:0000313" key="3">
    <source>
        <dbReference type="Proteomes" id="UP000002051"/>
    </source>
</evidence>
<dbReference type="Proteomes" id="UP000002051">
    <property type="component" value="Unassembled WGS sequence"/>
</dbReference>
<organism evidence="1 3">
    <name type="scientific">Medicago truncatula</name>
    <name type="common">Barrel medic</name>
    <name type="synonym">Medicago tribuloides</name>
    <dbReference type="NCBI Taxonomy" id="3880"/>
    <lineage>
        <taxon>Eukaryota</taxon>
        <taxon>Viridiplantae</taxon>
        <taxon>Streptophyta</taxon>
        <taxon>Embryophyta</taxon>
        <taxon>Tracheophyta</taxon>
        <taxon>Spermatophyta</taxon>
        <taxon>Magnoliopsida</taxon>
        <taxon>eudicotyledons</taxon>
        <taxon>Gunneridae</taxon>
        <taxon>Pentapetalae</taxon>
        <taxon>rosids</taxon>
        <taxon>fabids</taxon>
        <taxon>Fabales</taxon>
        <taxon>Fabaceae</taxon>
        <taxon>Papilionoideae</taxon>
        <taxon>50 kb inversion clade</taxon>
        <taxon>NPAAA clade</taxon>
        <taxon>Hologalegina</taxon>
        <taxon>IRL clade</taxon>
        <taxon>Trifolieae</taxon>
        <taxon>Medicago</taxon>
    </lineage>
</organism>
<dbReference type="AlphaFoldDB" id="A0A072VCJ3"/>
<evidence type="ECO:0000313" key="1">
    <source>
        <dbReference type="EMBL" id="KEH39754.1"/>
    </source>
</evidence>
<reference evidence="2" key="3">
    <citation type="submission" date="2015-04" db="UniProtKB">
        <authorList>
            <consortium name="EnsemblPlants"/>
        </authorList>
    </citation>
    <scope>IDENTIFICATION</scope>
    <source>
        <strain evidence="2">cv. Jemalong A17</strain>
    </source>
</reference>
<gene>
    <name evidence="1" type="ordered locus">MTR_1g009740</name>
</gene>